<dbReference type="GO" id="GO:0005829">
    <property type="term" value="C:cytosol"/>
    <property type="evidence" value="ECO:0007669"/>
    <property type="project" value="TreeGrafter"/>
</dbReference>
<dbReference type="RefSeq" id="WP_093670942.1">
    <property type="nucleotide sequence ID" value="NZ_FOOY01000007.1"/>
</dbReference>
<dbReference type="Gene3D" id="3.30.1310.10">
    <property type="entry name" value="Nucleoid-associated protein YbaB-like domain"/>
    <property type="match status" value="1"/>
</dbReference>
<feature type="region of interest" description="Disordered" evidence="4">
    <location>
        <begin position="1"/>
        <end position="24"/>
    </location>
</feature>
<dbReference type="InterPro" id="IPR004401">
    <property type="entry name" value="YbaB/EbfC"/>
</dbReference>
<dbReference type="InterPro" id="IPR036894">
    <property type="entry name" value="YbaB-like_sf"/>
</dbReference>
<dbReference type="NCBIfam" id="TIGR00103">
    <property type="entry name" value="DNA_YbaB_EbfC"/>
    <property type="match status" value="1"/>
</dbReference>
<dbReference type="AlphaFoldDB" id="A0A1I2QIQ8"/>
<evidence type="ECO:0000313" key="5">
    <source>
        <dbReference type="EMBL" id="SFG25481.1"/>
    </source>
</evidence>
<accession>A0A1I2QIQ8</accession>
<evidence type="ECO:0000256" key="3">
    <source>
        <dbReference type="HAMAP-Rule" id="MF_00274"/>
    </source>
</evidence>
<dbReference type="PANTHER" id="PTHR33449">
    <property type="entry name" value="NUCLEOID-ASSOCIATED PROTEIN YBAB"/>
    <property type="match status" value="1"/>
</dbReference>
<evidence type="ECO:0000256" key="4">
    <source>
        <dbReference type="SAM" id="MobiDB-lite"/>
    </source>
</evidence>
<evidence type="ECO:0000313" key="6">
    <source>
        <dbReference type="Proteomes" id="UP000198752"/>
    </source>
</evidence>
<dbReference type="FunFam" id="3.30.1310.10:FF:000002">
    <property type="entry name" value="Nucleoid-associated protein IKC_06587"/>
    <property type="match status" value="1"/>
</dbReference>
<keyword evidence="2 3" id="KW-0238">DNA-binding</keyword>
<reference evidence="6" key="1">
    <citation type="submission" date="2016-10" db="EMBL/GenBank/DDBJ databases">
        <authorList>
            <person name="Varghese N."/>
            <person name="Submissions S."/>
        </authorList>
    </citation>
    <scope>NUCLEOTIDE SEQUENCE [LARGE SCALE GENOMIC DNA]</scope>
    <source>
        <strain evidence="6">ATCC 700379</strain>
    </source>
</reference>
<comment type="subunit">
    <text evidence="3">Homodimer.</text>
</comment>
<dbReference type="STRING" id="269670.SAMN02982927_01123"/>
<gene>
    <name evidence="5" type="ORF">SAMN02982927_01123</name>
</gene>
<name>A0A1I2QIQ8_9BACL</name>
<dbReference type="HAMAP" id="MF_00274">
    <property type="entry name" value="DNA_YbaB_EbfC"/>
    <property type="match status" value="1"/>
</dbReference>
<sequence length="104" mass="11328">MMRGNMNNMMRQVQKMQKQMAEAQDKLKDEIVEGTAGGGVVTVKANGQKQIVDVTIKPEAVDPDDVEMLQDLIVAAVNDAFAHADELATKRLGKFTQGLNLPGM</sequence>
<evidence type="ECO:0000256" key="1">
    <source>
        <dbReference type="ARBA" id="ARBA00022490"/>
    </source>
</evidence>
<proteinExistence type="inferred from homology"/>
<evidence type="ECO:0000256" key="2">
    <source>
        <dbReference type="ARBA" id="ARBA00023125"/>
    </source>
</evidence>
<feature type="compositionally biased region" description="Low complexity" evidence="4">
    <location>
        <begin position="1"/>
        <end position="20"/>
    </location>
</feature>
<keyword evidence="1 3" id="KW-0963">Cytoplasm</keyword>
<organism evidence="5 6">
    <name type="scientific">Sporolactobacillus nakayamae</name>
    <dbReference type="NCBI Taxonomy" id="269670"/>
    <lineage>
        <taxon>Bacteria</taxon>
        <taxon>Bacillati</taxon>
        <taxon>Bacillota</taxon>
        <taxon>Bacilli</taxon>
        <taxon>Bacillales</taxon>
        <taxon>Sporolactobacillaceae</taxon>
        <taxon>Sporolactobacillus</taxon>
    </lineage>
</organism>
<dbReference type="Pfam" id="PF02575">
    <property type="entry name" value="YbaB_DNA_bd"/>
    <property type="match status" value="1"/>
</dbReference>
<dbReference type="GO" id="GO:0003677">
    <property type="term" value="F:DNA binding"/>
    <property type="evidence" value="ECO:0007669"/>
    <property type="project" value="UniProtKB-UniRule"/>
</dbReference>
<comment type="subcellular location">
    <subcellularLocation>
        <location evidence="3">Cytoplasm</location>
        <location evidence="3">Nucleoid</location>
    </subcellularLocation>
</comment>
<keyword evidence="6" id="KW-1185">Reference proteome</keyword>
<dbReference type="PANTHER" id="PTHR33449:SF1">
    <property type="entry name" value="NUCLEOID-ASSOCIATED PROTEIN YBAB"/>
    <property type="match status" value="1"/>
</dbReference>
<dbReference type="PIRSF" id="PIRSF004555">
    <property type="entry name" value="UCP004555"/>
    <property type="match status" value="1"/>
</dbReference>
<dbReference type="OrthoDB" id="9795263at2"/>
<comment type="similarity">
    <text evidence="3">Belongs to the YbaB/EbfC family.</text>
</comment>
<dbReference type="GO" id="GO:0043590">
    <property type="term" value="C:bacterial nucleoid"/>
    <property type="evidence" value="ECO:0007669"/>
    <property type="project" value="UniProtKB-UniRule"/>
</dbReference>
<dbReference type="SUPFAM" id="SSF82607">
    <property type="entry name" value="YbaB-like"/>
    <property type="match status" value="1"/>
</dbReference>
<comment type="function">
    <text evidence="3">Binds to DNA and alters its conformation. May be involved in regulation of gene expression, nucleoid organization and DNA protection.</text>
</comment>
<dbReference type="EMBL" id="FOOY01000007">
    <property type="protein sequence ID" value="SFG25481.1"/>
    <property type="molecule type" value="Genomic_DNA"/>
</dbReference>
<protein>
    <recommendedName>
        <fullName evidence="3">Nucleoid-associated protein SAMN02982927_01123</fullName>
    </recommendedName>
</protein>
<dbReference type="Proteomes" id="UP000198752">
    <property type="component" value="Unassembled WGS sequence"/>
</dbReference>